<gene>
    <name evidence="2" type="ORF">PIB30_045372</name>
</gene>
<dbReference type="EMBL" id="JASCZI010090897">
    <property type="protein sequence ID" value="MED6147604.1"/>
    <property type="molecule type" value="Genomic_DNA"/>
</dbReference>
<proteinExistence type="predicted"/>
<sequence>MDLQVRKKVGTQRALVELDGHHVGSSLPRRRVYMGSCKSLDALNMTTPPTIHIPSDEETAGEGALAVKQPCTIAAGARASSRHTQLDSTSSKGTKRNKNQIQLPQPYVPVSSMPSKHIVLSLKSEGSTPVESSLCSAS</sequence>
<accession>A0ABU6TGU3</accession>
<organism evidence="2 3">
    <name type="scientific">Stylosanthes scabra</name>
    <dbReference type="NCBI Taxonomy" id="79078"/>
    <lineage>
        <taxon>Eukaryota</taxon>
        <taxon>Viridiplantae</taxon>
        <taxon>Streptophyta</taxon>
        <taxon>Embryophyta</taxon>
        <taxon>Tracheophyta</taxon>
        <taxon>Spermatophyta</taxon>
        <taxon>Magnoliopsida</taxon>
        <taxon>eudicotyledons</taxon>
        <taxon>Gunneridae</taxon>
        <taxon>Pentapetalae</taxon>
        <taxon>rosids</taxon>
        <taxon>fabids</taxon>
        <taxon>Fabales</taxon>
        <taxon>Fabaceae</taxon>
        <taxon>Papilionoideae</taxon>
        <taxon>50 kb inversion clade</taxon>
        <taxon>dalbergioids sensu lato</taxon>
        <taxon>Dalbergieae</taxon>
        <taxon>Pterocarpus clade</taxon>
        <taxon>Stylosanthes</taxon>
    </lineage>
</organism>
<evidence type="ECO:0000313" key="2">
    <source>
        <dbReference type="EMBL" id="MED6147604.1"/>
    </source>
</evidence>
<evidence type="ECO:0000313" key="3">
    <source>
        <dbReference type="Proteomes" id="UP001341840"/>
    </source>
</evidence>
<dbReference type="Proteomes" id="UP001341840">
    <property type="component" value="Unassembled WGS sequence"/>
</dbReference>
<feature type="compositionally biased region" description="Polar residues" evidence="1">
    <location>
        <begin position="82"/>
        <end position="92"/>
    </location>
</feature>
<protein>
    <submittedName>
        <fullName evidence="2">Uncharacterized protein</fullName>
    </submittedName>
</protein>
<feature type="region of interest" description="Disordered" evidence="1">
    <location>
        <begin position="75"/>
        <end position="111"/>
    </location>
</feature>
<reference evidence="2 3" key="1">
    <citation type="journal article" date="2023" name="Plants (Basel)">
        <title>Bridging the Gap: Combining Genomics and Transcriptomics Approaches to Understand Stylosanthes scabra, an Orphan Legume from the Brazilian Caatinga.</title>
        <authorList>
            <person name="Ferreira-Neto J.R.C."/>
            <person name="da Silva M.D."/>
            <person name="Binneck E."/>
            <person name="de Melo N.F."/>
            <person name="da Silva R.H."/>
            <person name="de Melo A.L.T.M."/>
            <person name="Pandolfi V."/>
            <person name="Bustamante F.O."/>
            <person name="Brasileiro-Vidal A.C."/>
            <person name="Benko-Iseppon A.M."/>
        </authorList>
    </citation>
    <scope>NUCLEOTIDE SEQUENCE [LARGE SCALE GENOMIC DNA]</scope>
    <source>
        <tissue evidence="2">Leaves</tissue>
    </source>
</reference>
<name>A0ABU6TGU3_9FABA</name>
<evidence type="ECO:0000256" key="1">
    <source>
        <dbReference type="SAM" id="MobiDB-lite"/>
    </source>
</evidence>
<comment type="caution">
    <text evidence="2">The sequence shown here is derived from an EMBL/GenBank/DDBJ whole genome shotgun (WGS) entry which is preliminary data.</text>
</comment>
<keyword evidence="3" id="KW-1185">Reference proteome</keyword>